<dbReference type="OrthoDB" id="335450at2157"/>
<evidence type="ECO:0000313" key="2">
    <source>
        <dbReference type="Proteomes" id="UP000705823"/>
    </source>
</evidence>
<reference evidence="1" key="1">
    <citation type="submission" date="2019-02" db="EMBL/GenBank/DDBJ databases">
        <title>Halonotius sp. a new haloarchaeum isolated from saline soil.</title>
        <authorList>
            <person name="Duran-Viseras A."/>
            <person name="Sanchez-Porro C."/>
            <person name="Ventosa A."/>
        </authorList>
    </citation>
    <scope>NUCLEOTIDE SEQUENCE</scope>
    <source>
        <strain evidence="1">F15B</strain>
    </source>
</reference>
<sequence length="256" mass="29001">MSTHTPTIEREDLTSFIAVLTRLKQSETAPDQKEILSNAIGRVWDCYDGERFEVSRDEITSDDVETTYRFLEKHGPTREDAQAYREEHKKPHPNRILRHALDFVDAAARYRHGCLPSFRTWTATYIHDGSVIAERTYDYEDSIKLHPVIDDVRYKSTATERDADGTVRVYVSESPFRTDIDVFVHGHTDHTVTVTGHNGPNVATEADPVSTVGAEFKGKTADATEVIVAEDVDSVVAFVEQQGWEYEVNDDVQLPE</sequence>
<dbReference type="Proteomes" id="UP000705823">
    <property type="component" value="Unassembled WGS sequence"/>
</dbReference>
<protein>
    <submittedName>
        <fullName evidence="1">Uncharacterized protein</fullName>
    </submittedName>
</protein>
<organism evidence="1 2">
    <name type="scientific">Halonotius terrestris</name>
    <dbReference type="NCBI Taxonomy" id="2487750"/>
    <lineage>
        <taxon>Archaea</taxon>
        <taxon>Methanobacteriati</taxon>
        <taxon>Methanobacteriota</taxon>
        <taxon>Stenosarchaea group</taxon>
        <taxon>Halobacteria</taxon>
        <taxon>Halobacteriales</taxon>
        <taxon>Haloferacaceae</taxon>
        <taxon>Halonotius</taxon>
    </lineage>
</organism>
<evidence type="ECO:0000313" key="1">
    <source>
        <dbReference type="EMBL" id="TQQ82894.1"/>
    </source>
</evidence>
<comment type="caution">
    <text evidence="1">The sequence shown here is derived from an EMBL/GenBank/DDBJ whole genome shotgun (WGS) entry which is preliminary data.</text>
</comment>
<name>A0A8J8TD67_9EURY</name>
<proteinExistence type="predicted"/>
<gene>
    <name evidence="1" type="ORF">EGH24_05505</name>
</gene>
<dbReference type="RefSeq" id="WP_142979159.1">
    <property type="nucleotide sequence ID" value="NZ_RKLU01000002.1"/>
</dbReference>
<dbReference type="AlphaFoldDB" id="A0A8J8TD67"/>
<keyword evidence="2" id="KW-1185">Reference proteome</keyword>
<dbReference type="EMBL" id="RKLU01000002">
    <property type="protein sequence ID" value="TQQ82894.1"/>
    <property type="molecule type" value="Genomic_DNA"/>
</dbReference>
<accession>A0A8J8TD67</accession>